<dbReference type="Proteomes" id="UP000027980">
    <property type="component" value="Chromosome"/>
</dbReference>
<name>A0A075LN11_9BACI</name>
<gene>
    <name evidence="1" type="ORF">GZ22_13420</name>
</gene>
<dbReference type="AlphaFoldDB" id="A0A075LN11"/>
<dbReference type="OrthoDB" id="2339813at2"/>
<proteinExistence type="predicted"/>
<evidence type="ECO:0008006" key="3">
    <source>
        <dbReference type="Google" id="ProtNLM"/>
    </source>
</evidence>
<accession>A0A075LN11</accession>
<dbReference type="Pfam" id="PF16887">
    <property type="entry name" value="DUF5081"/>
    <property type="match status" value="1"/>
</dbReference>
<dbReference type="GeneID" id="34223275"/>
<evidence type="ECO:0000313" key="1">
    <source>
        <dbReference type="EMBL" id="AIF67531.1"/>
    </source>
</evidence>
<dbReference type="EMBL" id="CP008876">
    <property type="protein sequence ID" value="AIF67531.1"/>
    <property type="molecule type" value="Genomic_DNA"/>
</dbReference>
<organism evidence="1 2">
    <name type="scientific">Terribacillus saccharophilus</name>
    <dbReference type="NCBI Taxonomy" id="361277"/>
    <lineage>
        <taxon>Bacteria</taxon>
        <taxon>Bacillati</taxon>
        <taxon>Bacillota</taxon>
        <taxon>Bacilli</taxon>
        <taxon>Bacillales</taxon>
        <taxon>Bacillaceae</taxon>
        <taxon>Terribacillus</taxon>
    </lineage>
</organism>
<reference evidence="1 2" key="1">
    <citation type="submission" date="2014-07" db="EMBL/GenBank/DDBJ databases">
        <title>Complete genome sequence of a moderately halophilic bacterium Terribacillus aidingensis MP602, isolated from Cryptomeria fortunei in Tianmu mountain in China.</title>
        <authorList>
            <person name="Wang Y."/>
            <person name="Lu P."/>
            <person name="Zhang L."/>
        </authorList>
    </citation>
    <scope>NUCLEOTIDE SEQUENCE [LARGE SCALE GENOMIC DNA]</scope>
    <source>
        <strain evidence="1 2">MP602</strain>
    </source>
</reference>
<sequence length="235" mass="27485">MTQTDKDTFHVAELYLLAAAFDAEALFGLPDKKIYQLQGEEPWSQAHKRLIQKGIFTEEGKLTKSGAVIIKTLYEYFFSQKYVRINNLMFAFREKQAEEVIILVETAEKTYKLYVMAKPLVLKLLSEKVPLLNREPAEGETNFLQRELPDEERAAINELGVTNDIANIELFHPRVKPQIASNPNHYQQWLVLAKDDKLIMIDTTEKQYYHASQYWFMRVLFDALDFPYRQKEGVR</sequence>
<dbReference type="RefSeq" id="WP_038563237.1">
    <property type="nucleotide sequence ID" value="NZ_CP008876.1"/>
</dbReference>
<protein>
    <recommendedName>
        <fullName evidence="3">DUF5081 domain-containing protein</fullName>
    </recommendedName>
</protein>
<dbReference type="HOGENOM" id="CLU_101268_0_0_9"/>
<dbReference type="KEGG" id="tap:GZ22_13420"/>
<evidence type="ECO:0000313" key="2">
    <source>
        <dbReference type="Proteomes" id="UP000027980"/>
    </source>
</evidence>
<dbReference type="InterPro" id="IPR031682">
    <property type="entry name" value="EsaE"/>
</dbReference>